<dbReference type="PRINTS" id="PR00082">
    <property type="entry name" value="GLFDHDRGNASE"/>
</dbReference>
<dbReference type="GO" id="GO:0006538">
    <property type="term" value="P:L-glutamate catabolic process"/>
    <property type="evidence" value="ECO:0007669"/>
    <property type="project" value="TreeGrafter"/>
</dbReference>
<evidence type="ECO:0000256" key="1">
    <source>
        <dbReference type="ARBA" id="ARBA00006382"/>
    </source>
</evidence>
<dbReference type="Gene3D" id="3.40.50.10860">
    <property type="entry name" value="Leucine Dehydrogenase, chain A, domain 1"/>
    <property type="match status" value="1"/>
</dbReference>
<evidence type="ECO:0000256" key="2">
    <source>
        <dbReference type="ARBA" id="ARBA00023002"/>
    </source>
</evidence>
<dbReference type="GO" id="GO:0004352">
    <property type="term" value="F:glutamate dehydrogenase (NAD+) activity"/>
    <property type="evidence" value="ECO:0007669"/>
    <property type="project" value="TreeGrafter"/>
</dbReference>
<dbReference type="AlphaFoldDB" id="A0A382AZT1"/>
<organism evidence="4">
    <name type="scientific">marine metagenome</name>
    <dbReference type="NCBI Taxonomy" id="408172"/>
    <lineage>
        <taxon>unclassified sequences</taxon>
        <taxon>metagenomes</taxon>
        <taxon>ecological metagenomes</taxon>
    </lineage>
</organism>
<feature type="non-terminal residue" evidence="4">
    <location>
        <position position="193"/>
    </location>
</feature>
<keyword evidence="2" id="KW-0560">Oxidoreductase</keyword>
<dbReference type="EMBL" id="UINC01027581">
    <property type="protein sequence ID" value="SVB07066.1"/>
    <property type="molecule type" value="Genomic_DNA"/>
</dbReference>
<comment type="similarity">
    <text evidence="1">Belongs to the Glu/Leu/Phe/Val dehydrogenases family.</text>
</comment>
<dbReference type="SUPFAM" id="SSF53223">
    <property type="entry name" value="Aminoacid dehydrogenase-like, N-terminal domain"/>
    <property type="match status" value="1"/>
</dbReference>
<name>A0A382AZT1_9ZZZZ</name>
<protein>
    <recommendedName>
        <fullName evidence="3">Glutamate/phenylalanine/leucine/valine/L-tryptophan dehydrogenase dimerisation domain-containing protein</fullName>
    </recommendedName>
</protein>
<dbReference type="PANTHER" id="PTHR11606">
    <property type="entry name" value="GLUTAMATE DEHYDROGENASE"/>
    <property type="match status" value="1"/>
</dbReference>
<dbReference type="InterPro" id="IPR006095">
    <property type="entry name" value="Glu/Leu/Phe/Val/Trp_DH"/>
</dbReference>
<dbReference type="GO" id="GO:0005739">
    <property type="term" value="C:mitochondrion"/>
    <property type="evidence" value="ECO:0007669"/>
    <property type="project" value="TreeGrafter"/>
</dbReference>
<dbReference type="FunFam" id="3.40.50.10860:FF:000003">
    <property type="entry name" value="Glutamate dehydrogenase"/>
    <property type="match status" value="1"/>
</dbReference>
<dbReference type="InterPro" id="IPR046346">
    <property type="entry name" value="Aminoacid_DH-like_N_sf"/>
</dbReference>
<reference evidence="4" key="1">
    <citation type="submission" date="2018-05" db="EMBL/GenBank/DDBJ databases">
        <authorList>
            <person name="Lanie J.A."/>
            <person name="Ng W.-L."/>
            <person name="Kazmierczak K.M."/>
            <person name="Andrzejewski T.M."/>
            <person name="Davidsen T.M."/>
            <person name="Wayne K.J."/>
            <person name="Tettelin H."/>
            <person name="Glass J.I."/>
            <person name="Rusch D."/>
            <person name="Podicherti R."/>
            <person name="Tsui H.-C.T."/>
            <person name="Winkler M.E."/>
        </authorList>
    </citation>
    <scope>NUCLEOTIDE SEQUENCE</scope>
</reference>
<feature type="domain" description="Glutamate/phenylalanine/leucine/valine/L-tryptophan dehydrogenase dimerisation" evidence="3">
    <location>
        <begin position="35"/>
        <end position="162"/>
    </location>
</feature>
<proteinExistence type="inferred from homology"/>
<sequence>MSKKTSSIKPSTGAYQRAVENLGLKPNIARALEMPDRELTVEVHFRRDNGESESLLGFRVQHNNTRGPFKGGIRYHHHVDLAEVRSLATLMTWKTALLDIPFGGGKGGISINPVEYSVYELERISRKFFRSIDPVIGPNIDIPAPDVNTNSQMMGWFMDEYSQLHGYTPAIVTGKPLELGGSEGREHATGKGT</sequence>
<evidence type="ECO:0000259" key="3">
    <source>
        <dbReference type="Pfam" id="PF02812"/>
    </source>
</evidence>
<dbReference type="PANTHER" id="PTHR11606:SF24">
    <property type="entry name" value="NAD-SPECIFIC GLUTAMATE DEHYDROGENASE"/>
    <property type="match status" value="1"/>
</dbReference>
<accession>A0A382AZT1</accession>
<dbReference type="Pfam" id="PF02812">
    <property type="entry name" value="ELFV_dehydrog_N"/>
    <property type="match status" value="1"/>
</dbReference>
<dbReference type="PROSITE" id="PS00074">
    <property type="entry name" value="GLFV_DEHYDROGENASE"/>
    <property type="match status" value="1"/>
</dbReference>
<evidence type="ECO:0000313" key="4">
    <source>
        <dbReference type="EMBL" id="SVB07066.1"/>
    </source>
</evidence>
<dbReference type="InterPro" id="IPR006097">
    <property type="entry name" value="Glu/Leu/Phe/Val/Trp_DH_dimer"/>
</dbReference>
<dbReference type="InterPro" id="IPR033524">
    <property type="entry name" value="Glu/Leu/Phe/Val_DH_AS"/>
</dbReference>
<gene>
    <name evidence="4" type="ORF">METZ01_LOCUS159920</name>
</gene>